<dbReference type="EnsemblMetazoa" id="XM_030972171">
    <property type="protein sequence ID" value="XP_030828031"/>
    <property type="gene ID" value="LOC115918273"/>
</dbReference>
<dbReference type="Proteomes" id="UP000007110">
    <property type="component" value="Unassembled WGS sequence"/>
</dbReference>
<name>A0A7M7MYF6_STRPU</name>
<reference evidence="9" key="1">
    <citation type="submission" date="2015-02" db="EMBL/GenBank/DDBJ databases">
        <title>Genome sequencing for Strongylocentrotus purpuratus.</title>
        <authorList>
            <person name="Murali S."/>
            <person name="Liu Y."/>
            <person name="Vee V."/>
            <person name="English A."/>
            <person name="Wang M."/>
            <person name="Skinner E."/>
            <person name="Han Y."/>
            <person name="Muzny D.M."/>
            <person name="Worley K.C."/>
            <person name="Gibbs R.A."/>
        </authorList>
    </citation>
    <scope>NUCLEOTIDE SEQUENCE</scope>
</reference>
<dbReference type="InterPro" id="IPR027417">
    <property type="entry name" value="P-loop_NTPase"/>
</dbReference>
<feature type="repeat" description="WD" evidence="3">
    <location>
        <begin position="910"/>
        <end position="943"/>
    </location>
</feature>
<dbReference type="InterPro" id="IPR011047">
    <property type="entry name" value="Quinoprotein_ADH-like_sf"/>
</dbReference>
<dbReference type="SUPFAM" id="SSF52540">
    <property type="entry name" value="P-loop containing nucleoside triphosphate hydrolases"/>
    <property type="match status" value="1"/>
</dbReference>
<feature type="repeat" description="WD" evidence="3">
    <location>
        <begin position="1178"/>
        <end position="1219"/>
    </location>
</feature>
<dbReference type="PANTHER" id="PTHR19871">
    <property type="entry name" value="BETA TRANSDUCIN-RELATED PROTEIN"/>
    <property type="match status" value="1"/>
</dbReference>
<dbReference type="PANTHER" id="PTHR19871:SF14">
    <property type="entry name" value="DUF4062 DOMAIN-CONTAINING PROTEIN"/>
    <property type="match status" value="1"/>
</dbReference>
<organism evidence="8 9">
    <name type="scientific">Strongylocentrotus purpuratus</name>
    <name type="common">Purple sea urchin</name>
    <dbReference type="NCBI Taxonomy" id="7668"/>
    <lineage>
        <taxon>Eukaryota</taxon>
        <taxon>Metazoa</taxon>
        <taxon>Echinodermata</taxon>
        <taxon>Eleutherozoa</taxon>
        <taxon>Echinozoa</taxon>
        <taxon>Echinoidea</taxon>
        <taxon>Euechinoidea</taxon>
        <taxon>Echinacea</taxon>
        <taxon>Camarodonta</taxon>
        <taxon>Echinidea</taxon>
        <taxon>Strongylocentrotidae</taxon>
        <taxon>Strongylocentrotus</taxon>
    </lineage>
</organism>
<evidence type="ECO:0008006" key="10">
    <source>
        <dbReference type="Google" id="ProtNLM"/>
    </source>
</evidence>
<reference evidence="8" key="2">
    <citation type="submission" date="2021-01" db="UniProtKB">
        <authorList>
            <consortium name="EnsemblMetazoa"/>
        </authorList>
    </citation>
    <scope>IDENTIFICATION</scope>
</reference>
<dbReference type="InParanoid" id="A0A7M7MYF6"/>
<dbReference type="Pfam" id="PF12894">
    <property type="entry name" value="ANAPC4_WD40"/>
    <property type="match status" value="1"/>
</dbReference>
<dbReference type="EnsemblMetazoa" id="XM_030972170">
    <property type="protein sequence ID" value="XP_030828030"/>
    <property type="gene ID" value="LOC115918273"/>
</dbReference>
<keyword evidence="1 3" id="KW-0853">WD repeat</keyword>
<dbReference type="OrthoDB" id="2325716at2759"/>
<evidence type="ECO:0000259" key="7">
    <source>
        <dbReference type="Pfam" id="PF25469"/>
    </source>
</evidence>
<dbReference type="InterPro" id="IPR001680">
    <property type="entry name" value="WD40_rpt"/>
</dbReference>
<dbReference type="Pfam" id="PF00400">
    <property type="entry name" value="WD40"/>
    <property type="match status" value="4"/>
</dbReference>
<dbReference type="InterPro" id="IPR057588">
    <property type="entry name" value="NWD1/2-like_WH"/>
</dbReference>
<dbReference type="RefSeq" id="XP_030828030.1">
    <property type="nucleotide sequence ID" value="XM_030972170.1"/>
</dbReference>
<dbReference type="SMART" id="SM00320">
    <property type="entry name" value="WD40"/>
    <property type="match status" value="10"/>
</dbReference>
<evidence type="ECO:0000259" key="4">
    <source>
        <dbReference type="Pfam" id="PF05729"/>
    </source>
</evidence>
<dbReference type="GeneID" id="115918273"/>
<keyword evidence="9" id="KW-1185">Reference proteome</keyword>
<dbReference type="PROSITE" id="PS50294">
    <property type="entry name" value="WD_REPEATS_REGION"/>
    <property type="match status" value="2"/>
</dbReference>
<dbReference type="InterPro" id="IPR036322">
    <property type="entry name" value="WD40_repeat_dom_sf"/>
</dbReference>
<feature type="repeat" description="WD" evidence="3">
    <location>
        <begin position="1472"/>
        <end position="1513"/>
    </location>
</feature>
<dbReference type="InterPro" id="IPR015943">
    <property type="entry name" value="WD40/YVTN_repeat-like_dom_sf"/>
</dbReference>
<dbReference type="KEGG" id="spu:115918273"/>
<dbReference type="OMA" id="EEDHAHY"/>
<dbReference type="InterPro" id="IPR019775">
    <property type="entry name" value="WD40_repeat_CS"/>
</dbReference>
<dbReference type="Pfam" id="PF25469">
    <property type="entry name" value="WHD_NWD1"/>
    <property type="match status" value="1"/>
</dbReference>
<proteinExistence type="predicted"/>
<accession>A0A7M7MYF6</accession>
<feature type="domain" description="Anaphase-promoting complex subunit 4-like WD40" evidence="5">
    <location>
        <begin position="1329"/>
        <end position="1393"/>
    </location>
</feature>
<evidence type="ECO:0000313" key="9">
    <source>
        <dbReference type="Proteomes" id="UP000007110"/>
    </source>
</evidence>
<dbReference type="Pfam" id="PF05729">
    <property type="entry name" value="NACHT"/>
    <property type="match status" value="1"/>
</dbReference>
<dbReference type="RefSeq" id="XP_030828031.1">
    <property type="nucleotide sequence ID" value="XM_030972171.1"/>
</dbReference>
<evidence type="ECO:0000256" key="2">
    <source>
        <dbReference type="ARBA" id="ARBA00022737"/>
    </source>
</evidence>
<dbReference type="PROSITE" id="PS00678">
    <property type="entry name" value="WD_REPEATS_1"/>
    <property type="match status" value="1"/>
</dbReference>
<keyword evidence="2" id="KW-0677">Repeat</keyword>
<evidence type="ECO:0000313" key="8">
    <source>
        <dbReference type="EnsemblMetazoa" id="XP_030828030"/>
    </source>
</evidence>
<sequence length="1563" mass="176648">MADEEEELKIKQSIYSGSTLIPELPPKVVRLFVSSTFVDAEAERNVLLNEVYPTVWWWCKNHDLDFQLVDMRWGVRDEASTDHTTTQICLREIQKCQNVSMGPNFLFILGQRYGYRPIPATIPASMYGILHEHVTDADDIKLLSSWYLRDDNTVPPVYVLQPIMENVRKQWSAISEQLIDILRKAASGAENAGLITPAEKHTFFMSVTEQEVREALDSKNPDDHCVGVLRTITDLEQNLRQANASKFCDLDSNNKVQEDGKALLEDLKEKYTTKCLKEQNIHQFNVKWSSKGIDPSRSEHRTYLDQFSNAVTNSTINLIKRAETKYTHYALSKDDLFLEVCHHAEFCHSKCINFHGCEDIIHSIFAKIKDEMFRKPIAIHGPSGSGKTSIMAMVQENAQMHLGRPCVVVSRFLGTTSQSSTIINVILSIAQQICAAFQIHDNSELIERRPKELFPYFHSLLEKVSSTSDRHLIIMLDSLDQLESAHSAHRCLWLPRNLPPKVSVVVSTLPDMYGILPKLRQLLGNEECFLSVEALSEGTGDEIMHTWMQSTGRAVTEEQKNILKKAFLKCPQPLFLKLLFEEARRWKSYTKVREEDLAVTVRAAIWKLFERLERQFGYKLVSHALGYITAARSGLSHAELEDILSIDDEVLDEIYQYWSPVDPTTVRIPSLLWTRLKYELEEYLVERQADGRVVMVLYHRQFKEAALARYLNDPKVARQHYQVLADFFEARWSDKPKTLVLTQRKETLQAYRKVASQPLRFDKEFNQRKISELPYSLLFAEDIPRFVESTLGNYEFILTSMLANSTQYLIEELSWALTYPDILGPEMCTQLGLLQDTLRLAKPTLEFKNNTQPVAIELLGRLSYFEEQYPDVIGRVIAGCKTWCQDTNRLLLIPQMSFFPTPGGPMRTTLIGHLGNICDLSISNDGSYLATSDTEGAVYIWELGLDELLFFMRDPQDGNPVTHVTFSHDNRLFVGYIKESGVIQVWNMQSGDPASRIVTVNETADLDKRGDDHQACIIVPKSSETVVFGTAKEVKIYHIQSGALQRTINVTSGEIKGLCLSSNDQYLHIITQNGHFITHSMTTFDLLYDLCPHEGQVNCFTNTESGSVGMGYADGTFCLIQPDENKNSKGTVALTENVSEQKSIACVCIKEDLNLLIVAADKNIYVWDYVKKCLQSTLQGHEECVESIEVATDGSLLVSGGYDDIIIVWDLISGTEVRVLDGQQSDISLLRRHKNQLASASFSTPYIKLWDISPQYLSQHHHKFVDKKDMAAITKDLRYVVHQQFPEKPLISIWESDAKKSVHVKTGEDESSRITCFTATDIARTAIVGCSDGRVVIADLSLKKVLNVLPGDKNAVAAIAVRQDERYIAVAYANNTVCVINIQSLKTQRQFNLDVKGNISNLCLTLMDILVVASDAGLVYVKLSSSSDLVKLEGNQSPINCLGVSPDEHHVACGMEGANALVWDLQMTRVDLQIRAKSVQHLCFTKDNEYLATTSNDKKVFLWRRSNGNQLLEIYIYSNMSCLAAIEGALIGTTQIGQVVAMEIKDRKKQALKRQKSMTCAVL</sequence>
<dbReference type="SUPFAM" id="SSF50978">
    <property type="entry name" value="WD40 repeat-like"/>
    <property type="match status" value="1"/>
</dbReference>
<feature type="domain" description="NACHT" evidence="4">
    <location>
        <begin position="376"/>
        <end position="549"/>
    </location>
</feature>
<evidence type="ECO:0000256" key="3">
    <source>
        <dbReference type="PROSITE-ProRule" id="PRU00221"/>
    </source>
</evidence>
<dbReference type="Pfam" id="PF13271">
    <property type="entry name" value="DUF4062"/>
    <property type="match status" value="1"/>
</dbReference>
<evidence type="ECO:0000259" key="5">
    <source>
        <dbReference type="Pfam" id="PF12894"/>
    </source>
</evidence>
<dbReference type="Gene3D" id="2.130.10.10">
    <property type="entry name" value="YVTN repeat-like/Quinoprotein amine dehydrogenase"/>
    <property type="match status" value="4"/>
</dbReference>
<dbReference type="PROSITE" id="PS50082">
    <property type="entry name" value="WD_REPEATS_2"/>
    <property type="match status" value="3"/>
</dbReference>
<dbReference type="SUPFAM" id="SSF50998">
    <property type="entry name" value="Quinoprotein alcohol dehydrogenase-like"/>
    <property type="match status" value="1"/>
</dbReference>
<feature type="domain" description="DUF4062" evidence="6">
    <location>
        <begin position="30"/>
        <end position="116"/>
    </location>
</feature>
<dbReference type="InterPro" id="IPR052752">
    <property type="entry name" value="NACHT-WD_repeat"/>
</dbReference>
<protein>
    <recommendedName>
        <fullName evidence="10">NACHT and WD repeat domain-containing protein 1</fullName>
    </recommendedName>
</protein>
<dbReference type="InterPro" id="IPR007111">
    <property type="entry name" value="NACHT_NTPase"/>
</dbReference>
<dbReference type="InterPro" id="IPR025139">
    <property type="entry name" value="DUF4062"/>
</dbReference>
<dbReference type="InterPro" id="IPR024977">
    <property type="entry name" value="Apc4-like_WD40_dom"/>
</dbReference>
<evidence type="ECO:0000259" key="6">
    <source>
        <dbReference type="Pfam" id="PF13271"/>
    </source>
</evidence>
<dbReference type="Gene3D" id="3.40.50.300">
    <property type="entry name" value="P-loop containing nucleotide triphosphate hydrolases"/>
    <property type="match status" value="1"/>
</dbReference>
<evidence type="ECO:0000256" key="1">
    <source>
        <dbReference type="ARBA" id="ARBA00022574"/>
    </source>
</evidence>
<feature type="domain" description="NWD1/2-like winged helix-turn-helix" evidence="7">
    <location>
        <begin position="604"/>
        <end position="713"/>
    </location>
</feature>